<dbReference type="Proteomes" id="UP000822688">
    <property type="component" value="Chromosome 4"/>
</dbReference>
<dbReference type="InterPro" id="IPR000719">
    <property type="entry name" value="Prot_kinase_dom"/>
</dbReference>
<feature type="compositionally biased region" description="Basic and acidic residues" evidence="8">
    <location>
        <begin position="806"/>
        <end position="817"/>
    </location>
</feature>
<keyword evidence="6" id="KW-0040">ANK repeat</keyword>
<dbReference type="InterPro" id="IPR011009">
    <property type="entry name" value="Kinase-like_dom_sf"/>
</dbReference>
<dbReference type="InterPro" id="IPR002110">
    <property type="entry name" value="Ankyrin_rpt"/>
</dbReference>
<evidence type="ECO:0000256" key="9">
    <source>
        <dbReference type="SAM" id="Phobius"/>
    </source>
</evidence>
<dbReference type="Pfam" id="PF12796">
    <property type="entry name" value="Ank_2"/>
    <property type="match status" value="1"/>
</dbReference>
<feature type="repeat" description="ANK" evidence="6">
    <location>
        <begin position="484"/>
        <end position="516"/>
    </location>
</feature>
<feature type="compositionally biased region" description="Polar residues" evidence="8">
    <location>
        <begin position="732"/>
        <end position="749"/>
    </location>
</feature>
<feature type="transmembrane region" description="Helical" evidence="9">
    <location>
        <begin position="1282"/>
        <end position="1300"/>
    </location>
</feature>
<feature type="region of interest" description="Disordered" evidence="8">
    <location>
        <begin position="875"/>
        <end position="935"/>
    </location>
</feature>
<feature type="domain" description="Protein kinase" evidence="10">
    <location>
        <begin position="1025"/>
        <end position="1290"/>
    </location>
</feature>
<dbReference type="PROSITE" id="PS50011">
    <property type="entry name" value="PROTEIN_KINASE_DOM"/>
    <property type="match status" value="1"/>
</dbReference>
<feature type="region of interest" description="Disordered" evidence="8">
    <location>
        <begin position="1"/>
        <end position="55"/>
    </location>
</feature>
<evidence type="ECO:0000256" key="2">
    <source>
        <dbReference type="ARBA" id="ARBA00022679"/>
    </source>
</evidence>
<dbReference type="Gene3D" id="1.10.510.10">
    <property type="entry name" value="Transferase(Phosphotransferase) domain 1"/>
    <property type="match status" value="1"/>
</dbReference>
<dbReference type="PROSITE" id="PS00108">
    <property type="entry name" value="PROTEIN_KINASE_ST"/>
    <property type="match status" value="1"/>
</dbReference>
<evidence type="ECO:0000259" key="10">
    <source>
        <dbReference type="PROSITE" id="PS50011"/>
    </source>
</evidence>
<keyword evidence="4" id="KW-0418">Kinase</keyword>
<dbReference type="PANTHER" id="PTHR11584">
    <property type="entry name" value="SERINE/THREONINE PROTEIN KINASE"/>
    <property type="match status" value="1"/>
</dbReference>
<dbReference type="PROSITE" id="PS50297">
    <property type="entry name" value="ANK_REP_REGION"/>
    <property type="match status" value="2"/>
</dbReference>
<evidence type="ECO:0000256" key="8">
    <source>
        <dbReference type="SAM" id="MobiDB-lite"/>
    </source>
</evidence>
<gene>
    <name evidence="11" type="ORF">KC19_4G135200</name>
</gene>
<sequence length="1336" mass="144349">MTTEERPWARRAPPDASAGYNIFTGQRVPSENNEGTSGGSSQASNMQGVVHGDGNGDRMWSNRFSSADFNMFNNIRNSMSTDGYTSFGAPMNLDGPSVSNRLGSTDFNMYNNIRNSIGADGYTTFGAPMNQDGLNVPMDGVSGNRQIFGKPPLDPLLIPRFQPSPASSQANSLIFEGGVPLSARRGSPLRTSSNSQTPTTSSMTPTASGSPSLFARRRASAPVPVQPSNLSRTGGLQPRVPSSPNTSPWHGRSSSDSITMTPMIPRTPSPSDQHVNGSFGYYTLGTPFQAPTWSVGSSNGASLDNSAPRSASYGYNSFGIDSGQLLQSIHALPNRRHTFPVEFAGTSDMMRDLSAMNRSRSVPASPAMQWSSGTGFGRMEHSAPPFGAFGPFGTSYSRGGNYVGDAGNFETAPTGISGIGLLEDAIREQHFERVIALLEQGFSPNGERGSSKTPPLLFAVSTGNERLVKLLLDAGANVNGCDSRQYTALHYAAASGYRGIVNILLAGGANIYAKTDGDLLPVQLAIDASIYEYLSARMKLDMEGRMSPRQAKFASPGSLNFSSFQRPASADQDQWTEHGALGVAANKGGGYQDRELRSPVQGFGEGTHMQPGIGGIQRQSSLDSASQAVGSRLKDWETFRNSASNSASEPVHQVSIHRAFISQRPNVVSNEWSNSEFNQGMDVLMQDGTGYSKGSFTRPLSEQVLQEIPPLQRSSSAPVESWHKSDAFQSDVLPQSSDPVEQKNSSTNMVLLPVVPNSPSGVEQKALDDQKSGLKTTNSLLQVTSTEAQGAAHEAKTGTDSSDTNHPQETEVSKITDDNEELESEGVNVRERTAEMRKRFARACDSMAPSMMEKFRAATTSGRSLELHEIEEMLGEKASGTPQAPETPRQVGESQEKSDTRAMDSSQGSSSSSQKGKADSVDVPPASALKGDARKMKEKKKTVTFALADSPSEEDLALIREDWHEAARSGCVGCGKPGCEGQCLAPEKLPSISASDVASCSSSSKTASEELFTAPKPVRTGTVRWTRGELLGEGAYGKVFAGLNQDTGELMAVKQLKLDTAAEGQERQFYLAALEREIAFYKTMRHKHIVGYIDMEQDLETGSLYVFLEYVSGGSIQSMLERFGRFSEPLVRVYTRQLLLGLEYLHGKKIVHRDIKGGNVLVDADGVIKLADFGASKAFHDPTQTDGFKSIRGSVFWMAPEVIKGDGYGRRADIWSVGCTVVEMLTAVHPWPGMDNTWTAIFHIAKASSGPPIPEGISEVIEDFLSRCFQLDPKKRPTSTEVSSIILLYLCCFCLITLLYDRYGTVRWFQNPKITYNTACLDTTLATFNSKQLFLI</sequence>
<dbReference type="EMBL" id="CM026424">
    <property type="protein sequence ID" value="KAG0579924.1"/>
    <property type="molecule type" value="Genomic_DNA"/>
</dbReference>
<comment type="caution">
    <text evidence="11">The sequence shown here is derived from an EMBL/GenBank/DDBJ whole genome shotgun (WGS) entry which is preliminary data.</text>
</comment>
<dbReference type="GO" id="GO:0005524">
    <property type="term" value="F:ATP binding"/>
    <property type="evidence" value="ECO:0007669"/>
    <property type="project" value="UniProtKB-UniRule"/>
</dbReference>
<evidence type="ECO:0000256" key="6">
    <source>
        <dbReference type="PROSITE-ProRule" id="PRU00023"/>
    </source>
</evidence>
<dbReference type="SUPFAM" id="SSF56112">
    <property type="entry name" value="Protein kinase-like (PK-like)"/>
    <property type="match status" value="1"/>
</dbReference>
<evidence type="ECO:0000256" key="7">
    <source>
        <dbReference type="PROSITE-ProRule" id="PRU10141"/>
    </source>
</evidence>
<dbReference type="SUPFAM" id="SSF48403">
    <property type="entry name" value="Ankyrin repeat"/>
    <property type="match status" value="1"/>
</dbReference>
<feature type="repeat" description="ANK" evidence="6">
    <location>
        <begin position="451"/>
        <end position="483"/>
    </location>
</feature>
<dbReference type="PROSITE" id="PS50088">
    <property type="entry name" value="ANK_REPEAT"/>
    <property type="match status" value="2"/>
</dbReference>
<dbReference type="GO" id="GO:0004674">
    <property type="term" value="F:protein serine/threonine kinase activity"/>
    <property type="evidence" value="ECO:0007669"/>
    <property type="project" value="UniProtKB-KW"/>
</dbReference>
<dbReference type="CDD" id="cd06606">
    <property type="entry name" value="STKc_MAPKKK"/>
    <property type="match status" value="1"/>
</dbReference>
<keyword evidence="9" id="KW-0472">Membrane</keyword>
<name>A0A8T0I8K2_CERPU</name>
<evidence type="ECO:0000313" key="12">
    <source>
        <dbReference type="Proteomes" id="UP000822688"/>
    </source>
</evidence>
<feature type="region of interest" description="Disordered" evidence="8">
    <location>
        <begin position="786"/>
        <end position="833"/>
    </location>
</feature>
<dbReference type="Pfam" id="PF00069">
    <property type="entry name" value="Pkinase"/>
    <property type="match status" value="1"/>
</dbReference>
<dbReference type="SMART" id="SM00248">
    <property type="entry name" value="ANK"/>
    <property type="match status" value="3"/>
</dbReference>
<proteinExistence type="predicted"/>
<evidence type="ECO:0000256" key="3">
    <source>
        <dbReference type="ARBA" id="ARBA00022741"/>
    </source>
</evidence>
<organism evidence="11 12">
    <name type="scientific">Ceratodon purpureus</name>
    <name type="common">Fire moss</name>
    <name type="synonym">Dicranum purpureum</name>
    <dbReference type="NCBI Taxonomy" id="3225"/>
    <lineage>
        <taxon>Eukaryota</taxon>
        <taxon>Viridiplantae</taxon>
        <taxon>Streptophyta</taxon>
        <taxon>Embryophyta</taxon>
        <taxon>Bryophyta</taxon>
        <taxon>Bryophytina</taxon>
        <taxon>Bryopsida</taxon>
        <taxon>Dicranidae</taxon>
        <taxon>Pseudoditrichales</taxon>
        <taxon>Ditrichaceae</taxon>
        <taxon>Ceratodon</taxon>
    </lineage>
</organism>
<feature type="region of interest" description="Disordered" evidence="8">
    <location>
        <begin position="731"/>
        <end position="773"/>
    </location>
</feature>
<reference evidence="11" key="1">
    <citation type="submission" date="2020-06" db="EMBL/GenBank/DDBJ databases">
        <title>WGS assembly of Ceratodon purpureus strain R40.</title>
        <authorList>
            <person name="Carey S.B."/>
            <person name="Jenkins J."/>
            <person name="Shu S."/>
            <person name="Lovell J.T."/>
            <person name="Sreedasyam A."/>
            <person name="Maumus F."/>
            <person name="Tiley G.P."/>
            <person name="Fernandez-Pozo N."/>
            <person name="Barry K."/>
            <person name="Chen C."/>
            <person name="Wang M."/>
            <person name="Lipzen A."/>
            <person name="Daum C."/>
            <person name="Saski C.A."/>
            <person name="Payton A.C."/>
            <person name="Mcbreen J.C."/>
            <person name="Conrad R.E."/>
            <person name="Kollar L.M."/>
            <person name="Olsson S."/>
            <person name="Huttunen S."/>
            <person name="Landis J.B."/>
            <person name="Wickett N.J."/>
            <person name="Johnson M.G."/>
            <person name="Rensing S.A."/>
            <person name="Grimwood J."/>
            <person name="Schmutz J."/>
            <person name="Mcdaniel S.F."/>
        </authorList>
    </citation>
    <scope>NUCLEOTIDE SEQUENCE</scope>
    <source>
        <strain evidence="11">R40</strain>
    </source>
</reference>
<dbReference type="PANTHER" id="PTHR11584:SF369">
    <property type="entry name" value="MITOGEN-ACTIVATED PROTEIN KINASE KINASE KINASE 19-RELATED"/>
    <property type="match status" value="1"/>
</dbReference>
<keyword evidence="2" id="KW-0808">Transferase</keyword>
<evidence type="ECO:0000313" key="11">
    <source>
        <dbReference type="EMBL" id="KAG0579924.1"/>
    </source>
</evidence>
<keyword evidence="12" id="KW-1185">Reference proteome</keyword>
<evidence type="ECO:0000256" key="1">
    <source>
        <dbReference type="ARBA" id="ARBA00022527"/>
    </source>
</evidence>
<protein>
    <recommendedName>
        <fullName evidence="10">Protein kinase domain-containing protein</fullName>
    </recommendedName>
</protein>
<keyword evidence="1" id="KW-0723">Serine/threonine-protein kinase</keyword>
<feature type="compositionally biased region" description="Low complexity" evidence="8">
    <location>
        <begin position="905"/>
        <end position="915"/>
    </location>
</feature>
<dbReference type="Gene3D" id="3.30.200.20">
    <property type="entry name" value="Phosphorylase Kinase, domain 1"/>
    <property type="match status" value="1"/>
</dbReference>
<evidence type="ECO:0000256" key="5">
    <source>
        <dbReference type="ARBA" id="ARBA00022840"/>
    </source>
</evidence>
<feature type="region of interest" description="Disordered" evidence="8">
    <location>
        <begin position="181"/>
        <end position="273"/>
    </location>
</feature>
<feature type="compositionally biased region" description="Low complexity" evidence="8">
    <location>
        <begin position="191"/>
        <end position="212"/>
    </location>
</feature>
<keyword evidence="5 7" id="KW-0067">ATP-binding</keyword>
<feature type="compositionally biased region" description="Polar residues" evidence="8">
    <location>
        <begin position="226"/>
        <end position="260"/>
    </location>
</feature>
<dbReference type="InterPro" id="IPR008271">
    <property type="entry name" value="Ser/Thr_kinase_AS"/>
</dbReference>
<dbReference type="InterPro" id="IPR036770">
    <property type="entry name" value="Ankyrin_rpt-contain_sf"/>
</dbReference>
<feature type="compositionally biased region" description="Low complexity" evidence="8">
    <location>
        <begin position="30"/>
        <end position="41"/>
    </location>
</feature>
<accession>A0A8T0I8K2</accession>
<dbReference type="InterPro" id="IPR017441">
    <property type="entry name" value="Protein_kinase_ATP_BS"/>
</dbReference>
<dbReference type="Gene3D" id="1.25.40.20">
    <property type="entry name" value="Ankyrin repeat-containing domain"/>
    <property type="match status" value="1"/>
</dbReference>
<dbReference type="SMART" id="SM00220">
    <property type="entry name" value="S_TKc"/>
    <property type="match status" value="1"/>
</dbReference>
<keyword evidence="3 7" id="KW-0547">Nucleotide-binding</keyword>
<keyword evidence="9" id="KW-0812">Transmembrane</keyword>
<dbReference type="PROSITE" id="PS00107">
    <property type="entry name" value="PROTEIN_KINASE_ATP"/>
    <property type="match status" value="1"/>
</dbReference>
<feature type="binding site" evidence="7">
    <location>
        <position position="1054"/>
    </location>
    <ligand>
        <name>ATP</name>
        <dbReference type="ChEBI" id="CHEBI:30616"/>
    </ligand>
</feature>
<keyword evidence="9" id="KW-1133">Transmembrane helix</keyword>
<evidence type="ECO:0000256" key="4">
    <source>
        <dbReference type="ARBA" id="ARBA00022777"/>
    </source>
</evidence>